<comment type="caution">
    <text evidence="2">The sequence shown here is derived from an EMBL/GenBank/DDBJ whole genome shotgun (WGS) entry which is preliminary data.</text>
</comment>
<organism evidence="2 3">
    <name type="scientific">Candidatus Kaiserbacteria bacterium RIFCSPLOWO2_01_FULL_54_20</name>
    <dbReference type="NCBI Taxonomy" id="1798513"/>
    <lineage>
        <taxon>Bacteria</taxon>
        <taxon>Candidatus Kaiseribacteriota</taxon>
    </lineage>
</organism>
<dbReference type="Proteomes" id="UP000178427">
    <property type="component" value="Unassembled WGS sequence"/>
</dbReference>
<feature type="region of interest" description="Disordered" evidence="1">
    <location>
        <begin position="1"/>
        <end position="27"/>
    </location>
</feature>
<evidence type="ECO:0000313" key="2">
    <source>
        <dbReference type="EMBL" id="OGG73832.1"/>
    </source>
</evidence>
<evidence type="ECO:0000256" key="1">
    <source>
        <dbReference type="SAM" id="MobiDB-lite"/>
    </source>
</evidence>
<sequence>MPGRVQAGGKESRTMNKTGINCGPVDENDRRTLKTILESQLRPHRIRPEIKWDEGGDDTKIRLGVRCEEHQFSSFEQLLRKAVEDTPFERTVVVVQA</sequence>
<dbReference type="AlphaFoldDB" id="A0A1F6EKJ0"/>
<proteinExistence type="predicted"/>
<gene>
    <name evidence="2" type="ORF">A3A40_00265</name>
</gene>
<accession>A0A1F6EKJ0</accession>
<protein>
    <submittedName>
        <fullName evidence="2">Uncharacterized protein</fullName>
    </submittedName>
</protein>
<reference evidence="2 3" key="1">
    <citation type="journal article" date="2016" name="Nat. Commun.">
        <title>Thousands of microbial genomes shed light on interconnected biogeochemical processes in an aquifer system.</title>
        <authorList>
            <person name="Anantharaman K."/>
            <person name="Brown C.T."/>
            <person name="Hug L.A."/>
            <person name="Sharon I."/>
            <person name="Castelle C.J."/>
            <person name="Probst A.J."/>
            <person name="Thomas B.C."/>
            <person name="Singh A."/>
            <person name="Wilkins M.J."/>
            <person name="Karaoz U."/>
            <person name="Brodie E.L."/>
            <person name="Williams K.H."/>
            <person name="Hubbard S.S."/>
            <person name="Banfield J.F."/>
        </authorList>
    </citation>
    <scope>NUCLEOTIDE SEQUENCE [LARGE SCALE GENOMIC DNA]</scope>
</reference>
<dbReference type="EMBL" id="MFMA01000029">
    <property type="protein sequence ID" value="OGG73832.1"/>
    <property type="molecule type" value="Genomic_DNA"/>
</dbReference>
<evidence type="ECO:0000313" key="3">
    <source>
        <dbReference type="Proteomes" id="UP000178427"/>
    </source>
</evidence>
<name>A0A1F6EKJ0_9BACT</name>